<sequence length="131" mass="14746">MRRHLLTTESIRPVNPNIDLTAERLGLSPVMTKTDPQVTPPSQEYLQNRNVPNLVIRLRLIACYVKILTKLRSFYNEPVNASIDVTGGRTTVPISIVFDRFRSLKKPKIQSNSVADTADTSAYMDLADCDK</sequence>
<organism evidence="1 2">
    <name type="scientific">Tanacetum coccineum</name>
    <dbReference type="NCBI Taxonomy" id="301880"/>
    <lineage>
        <taxon>Eukaryota</taxon>
        <taxon>Viridiplantae</taxon>
        <taxon>Streptophyta</taxon>
        <taxon>Embryophyta</taxon>
        <taxon>Tracheophyta</taxon>
        <taxon>Spermatophyta</taxon>
        <taxon>Magnoliopsida</taxon>
        <taxon>eudicotyledons</taxon>
        <taxon>Gunneridae</taxon>
        <taxon>Pentapetalae</taxon>
        <taxon>asterids</taxon>
        <taxon>campanulids</taxon>
        <taxon>Asterales</taxon>
        <taxon>Asteraceae</taxon>
        <taxon>Asteroideae</taxon>
        <taxon>Anthemideae</taxon>
        <taxon>Anthemidinae</taxon>
        <taxon>Tanacetum</taxon>
    </lineage>
</organism>
<reference evidence="1" key="1">
    <citation type="journal article" date="2022" name="Int. J. Mol. Sci.">
        <title>Draft Genome of Tanacetum Coccineum: Genomic Comparison of Closely Related Tanacetum-Family Plants.</title>
        <authorList>
            <person name="Yamashiro T."/>
            <person name="Shiraishi A."/>
            <person name="Nakayama K."/>
            <person name="Satake H."/>
        </authorList>
    </citation>
    <scope>NUCLEOTIDE SEQUENCE</scope>
</reference>
<protein>
    <submittedName>
        <fullName evidence="1">Uncharacterized protein</fullName>
    </submittedName>
</protein>
<evidence type="ECO:0000313" key="1">
    <source>
        <dbReference type="EMBL" id="GJT76283.1"/>
    </source>
</evidence>
<dbReference type="EMBL" id="BQNB010018610">
    <property type="protein sequence ID" value="GJT76283.1"/>
    <property type="molecule type" value="Genomic_DNA"/>
</dbReference>
<accession>A0ABQ5GNE4</accession>
<name>A0ABQ5GNE4_9ASTR</name>
<proteinExistence type="predicted"/>
<evidence type="ECO:0000313" key="2">
    <source>
        <dbReference type="Proteomes" id="UP001151760"/>
    </source>
</evidence>
<gene>
    <name evidence="1" type="ORF">Tco_1043008</name>
</gene>
<dbReference type="Proteomes" id="UP001151760">
    <property type="component" value="Unassembled WGS sequence"/>
</dbReference>
<keyword evidence="2" id="KW-1185">Reference proteome</keyword>
<comment type="caution">
    <text evidence="1">The sequence shown here is derived from an EMBL/GenBank/DDBJ whole genome shotgun (WGS) entry which is preliminary data.</text>
</comment>
<reference evidence="1" key="2">
    <citation type="submission" date="2022-01" db="EMBL/GenBank/DDBJ databases">
        <authorList>
            <person name="Yamashiro T."/>
            <person name="Shiraishi A."/>
            <person name="Satake H."/>
            <person name="Nakayama K."/>
        </authorList>
    </citation>
    <scope>NUCLEOTIDE SEQUENCE</scope>
</reference>